<organism evidence="3 4">
    <name type="scientific">Clavibacter michiganensis</name>
    <dbReference type="NCBI Taxonomy" id="28447"/>
    <lineage>
        <taxon>Bacteria</taxon>
        <taxon>Bacillati</taxon>
        <taxon>Actinomycetota</taxon>
        <taxon>Actinomycetes</taxon>
        <taxon>Micrococcales</taxon>
        <taxon>Microbacteriaceae</taxon>
        <taxon>Clavibacter</taxon>
    </lineage>
</organism>
<feature type="compositionally biased region" description="Pro residues" evidence="1">
    <location>
        <begin position="191"/>
        <end position="206"/>
    </location>
</feature>
<gene>
    <name evidence="3" type="ORF">CMsap09_00445</name>
</gene>
<evidence type="ECO:0008006" key="5">
    <source>
        <dbReference type="Google" id="ProtNLM"/>
    </source>
</evidence>
<dbReference type="EMBL" id="MDHJ01000001">
    <property type="protein sequence ID" value="OUE07383.1"/>
    <property type="molecule type" value="Genomic_DNA"/>
</dbReference>
<evidence type="ECO:0000313" key="4">
    <source>
        <dbReference type="Proteomes" id="UP000195106"/>
    </source>
</evidence>
<accession>A0A251XQ47</accession>
<evidence type="ECO:0000256" key="2">
    <source>
        <dbReference type="SAM" id="SignalP"/>
    </source>
</evidence>
<protein>
    <recommendedName>
        <fullName evidence="5">Sortase</fullName>
    </recommendedName>
</protein>
<feature type="compositionally biased region" description="Low complexity" evidence="1">
    <location>
        <begin position="248"/>
        <end position="271"/>
    </location>
</feature>
<feature type="signal peptide" evidence="2">
    <location>
        <begin position="1"/>
        <end position="25"/>
    </location>
</feature>
<reference evidence="3 4" key="1">
    <citation type="submission" date="2016-08" db="EMBL/GenBank/DDBJ databases">
        <title>Genome sequence of Clavibacter michiganensis spp. strain CASJ009.</title>
        <authorList>
            <person name="Thapa S.P."/>
            <person name="Coaker G."/>
        </authorList>
    </citation>
    <scope>NUCLEOTIDE SEQUENCE [LARGE SCALE GENOMIC DNA]</scope>
    <source>
        <strain evidence="3">CASJ009</strain>
    </source>
</reference>
<comment type="caution">
    <text evidence="3">The sequence shown here is derived from an EMBL/GenBank/DDBJ whole genome shotgun (WGS) entry which is preliminary data.</text>
</comment>
<evidence type="ECO:0000256" key="1">
    <source>
        <dbReference type="SAM" id="MobiDB-lite"/>
    </source>
</evidence>
<feature type="chain" id="PRO_5013078108" description="Sortase" evidence="2">
    <location>
        <begin position="26"/>
        <end position="271"/>
    </location>
</feature>
<keyword evidence="2" id="KW-0732">Signal</keyword>
<feature type="region of interest" description="Disordered" evidence="1">
    <location>
        <begin position="184"/>
        <end position="271"/>
    </location>
</feature>
<name>A0A251XQ47_9MICO</name>
<sequence length="271" mass="26261">MHARTGTAALAALCLTLLAAAPATAAAPSAPPSSALVDGASADERALVVREVPGPASRLRDLAPGDSVVWAAEVTNASASGSPVLVDLDAGGDGALVGDPRDGLQLDVVRCDAGYEAVADQPLSCRGPAVRLGTGPAATLGRLGTSIPLAAGDRTSVGVTMSFPASAGNGAEGTAASLRVTFSLLDSAGPGPDPVDPGPVDPGPVDPDPDDPGTQPGGGEVPGGATDAPTTAPCRPERTTTPAAARCPSPDATSPPHSPAASSRSPPARSS</sequence>
<proteinExistence type="predicted"/>
<dbReference type="Proteomes" id="UP000195106">
    <property type="component" value="Unassembled WGS sequence"/>
</dbReference>
<dbReference type="AlphaFoldDB" id="A0A251XQ47"/>
<evidence type="ECO:0000313" key="3">
    <source>
        <dbReference type="EMBL" id="OUE07383.1"/>
    </source>
</evidence>